<dbReference type="InterPro" id="IPR011419">
    <property type="entry name" value="ATP12_ATP_synth-F1-assembly"/>
</dbReference>
<dbReference type="PANTHER" id="PTHR21013:SF10">
    <property type="entry name" value="ATP SYNTHASE MITOCHONDRIAL F1 COMPLEX ASSEMBLY FACTOR 2"/>
    <property type="match status" value="1"/>
</dbReference>
<comment type="caution">
    <text evidence="4">The sequence shown here is derived from an EMBL/GenBank/DDBJ whole genome shotgun (WGS) entry which is preliminary data.</text>
</comment>
<evidence type="ECO:0000256" key="2">
    <source>
        <dbReference type="ARBA" id="ARBA00022946"/>
    </source>
</evidence>
<proteinExistence type="inferred from homology"/>
<evidence type="ECO:0000313" key="4">
    <source>
        <dbReference type="EMBL" id="GAD55228.1"/>
    </source>
</evidence>
<keyword evidence="5" id="KW-1185">Reference proteome</keyword>
<dbReference type="Pfam" id="PF07542">
    <property type="entry name" value="ATP12"/>
    <property type="match status" value="1"/>
</dbReference>
<keyword evidence="2" id="KW-0809">Transit peptide</keyword>
<dbReference type="InterPro" id="IPR023335">
    <property type="entry name" value="ATP12_ortho_dom_sf"/>
</dbReference>
<dbReference type="GO" id="GO:0043461">
    <property type="term" value="P:proton-transporting ATP synthase complex assembly"/>
    <property type="evidence" value="ECO:0007669"/>
    <property type="project" value="InterPro"/>
</dbReference>
<dbReference type="eggNOG" id="COG5387">
    <property type="taxonomic scope" value="Bacteria"/>
</dbReference>
<organism evidence="4 5">
    <name type="scientific">Limimaricola cinnabarinus LL-001</name>
    <dbReference type="NCBI Taxonomy" id="1337093"/>
    <lineage>
        <taxon>Bacteria</taxon>
        <taxon>Pseudomonadati</taxon>
        <taxon>Pseudomonadota</taxon>
        <taxon>Alphaproteobacteria</taxon>
        <taxon>Rhodobacterales</taxon>
        <taxon>Paracoccaceae</taxon>
        <taxon>Limimaricola</taxon>
    </lineage>
</organism>
<protein>
    <submittedName>
        <fullName evidence="4">Chaperone required for the assembly of the mitochondrial F1-ATPase</fullName>
    </submittedName>
</protein>
<gene>
    <name evidence="4" type="ORF">MBELCI_1280</name>
</gene>
<dbReference type="RefSeq" id="WP_021693334.1">
    <property type="nucleotide sequence ID" value="NZ_BATB01000011.1"/>
</dbReference>
<dbReference type="EMBL" id="BATB01000011">
    <property type="protein sequence ID" value="GAD55228.1"/>
    <property type="molecule type" value="Genomic_DNA"/>
</dbReference>
<dbReference type="Gene3D" id="3.30.2180.10">
    <property type="entry name" value="ATP12-like"/>
    <property type="match status" value="1"/>
</dbReference>
<dbReference type="OrthoDB" id="9797825at2"/>
<dbReference type="Proteomes" id="UP000016566">
    <property type="component" value="Unassembled WGS sequence"/>
</dbReference>
<dbReference type="InterPro" id="IPR042272">
    <property type="entry name" value="ATP12_ATP_synth-F1-assembly_N"/>
</dbReference>
<evidence type="ECO:0000313" key="5">
    <source>
        <dbReference type="Proteomes" id="UP000016566"/>
    </source>
</evidence>
<reference evidence="4" key="1">
    <citation type="journal article" date="2013" name="Genome Announc.">
        <title>Draft Genome Sequence of Loktanella cinnabarina LL-001T, Isolated from Deep-Sea Floor Sediment.</title>
        <authorList>
            <person name="Nishi S."/>
            <person name="Tsubouchi T."/>
            <person name="Takaki Y."/>
            <person name="Koyanagi R."/>
            <person name="Satoh N."/>
            <person name="Maruyama T."/>
            <person name="Hatada Y."/>
        </authorList>
    </citation>
    <scope>NUCLEOTIDE SEQUENCE [LARGE SCALE GENOMIC DNA]</scope>
    <source>
        <strain evidence="4">LL-001</strain>
    </source>
</reference>
<comment type="similarity">
    <text evidence="1">Belongs to the ATP12 family.</text>
</comment>
<sequence>MSEWKAKRFWKEANVAPAEGGWQVLLDARPVRTPAKVPLILPTQALAEALAAEWQAQEERIDPGSMPLTRTANSALDKVAVQRVEVAQMLAAYGGSDLLCYRAERPAELIARQASEWDPLLAWAEERHGARLVTATGVMPVAQDAAALERLAAPVFAMEPFALAAFHDLVALSGSLVLALAVVEERLEPREAWRLSRLDEDWQIEQWGDDEEAEAMARVKGAAFLDAARFWALLG</sequence>
<evidence type="ECO:0000256" key="3">
    <source>
        <dbReference type="ARBA" id="ARBA00023186"/>
    </source>
</evidence>
<dbReference type="Gene3D" id="1.10.3580.10">
    <property type="entry name" value="ATP12 ATPase"/>
    <property type="match status" value="1"/>
</dbReference>
<dbReference type="SUPFAM" id="SSF160909">
    <property type="entry name" value="ATP12-like"/>
    <property type="match status" value="1"/>
</dbReference>
<accession>U3AKD5</accession>
<dbReference type="AlphaFoldDB" id="U3AKD5"/>
<evidence type="ECO:0000256" key="1">
    <source>
        <dbReference type="ARBA" id="ARBA00008231"/>
    </source>
</evidence>
<dbReference type="PANTHER" id="PTHR21013">
    <property type="entry name" value="ATP SYNTHASE MITOCHONDRIAL F1 COMPLEX ASSEMBLY FACTOR 2/ATP12 PROTEIN, MITOCHONDRIAL PRECURSOR"/>
    <property type="match status" value="1"/>
</dbReference>
<name>U3AKD5_9RHOB</name>
<dbReference type="STRING" id="1337093.MBELCI_1280"/>
<keyword evidence="3" id="KW-0143">Chaperone</keyword>